<reference evidence="1 2" key="1">
    <citation type="submission" date="2020-07" db="EMBL/GenBank/DDBJ databases">
        <title>Sequencing the genomes of 1000 actinobacteria strains.</title>
        <authorList>
            <person name="Klenk H.-P."/>
        </authorList>
    </citation>
    <scope>NUCLEOTIDE SEQUENCE [LARGE SCALE GENOMIC DNA]</scope>
    <source>
        <strain evidence="1 2">DSM 45975</strain>
    </source>
</reference>
<dbReference type="Proteomes" id="UP000569329">
    <property type="component" value="Unassembled WGS sequence"/>
</dbReference>
<organism evidence="1 2">
    <name type="scientific">Halosaccharopolyspora lacisalsi</name>
    <dbReference type="NCBI Taxonomy" id="1000566"/>
    <lineage>
        <taxon>Bacteria</taxon>
        <taxon>Bacillati</taxon>
        <taxon>Actinomycetota</taxon>
        <taxon>Actinomycetes</taxon>
        <taxon>Pseudonocardiales</taxon>
        <taxon>Pseudonocardiaceae</taxon>
        <taxon>Halosaccharopolyspora</taxon>
    </lineage>
</organism>
<protein>
    <submittedName>
        <fullName evidence="1">Uncharacterized protein</fullName>
    </submittedName>
</protein>
<accession>A0A839E7T3</accession>
<evidence type="ECO:0000313" key="1">
    <source>
        <dbReference type="EMBL" id="MBA8827331.1"/>
    </source>
</evidence>
<name>A0A839E7T3_9PSEU</name>
<dbReference type="AlphaFoldDB" id="A0A839E7T3"/>
<keyword evidence="2" id="KW-1185">Reference proteome</keyword>
<gene>
    <name evidence="1" type="ORF">FHX42_004715</name>
</gene>
<proteinExistence type="predicted"/>
<comment type="caution">
    <text evidence="1">The sequence shown here is derived from an EMBL/GenBank/DDBJ whole genome shotgun (WGS) entry which is preliminary data.</text>
</comment>
<dbReference type="RefSeq" id="WP_268898446.1">
    <property type="nucleotide sequence ID" value="NZ_JACGWZ010000007.1"/>
</dbReference>
<sequence length="43" mass="4691">MNTAILLLGTFIPMLAASMFYINTHSTARGRTQTSTNEESGQD</sequence>
<dbReference type="EMBL" id="JACGWZ010000007">
    <property type="protein sequence ID" value="MBA8827331.1"/>
    <property type="molecule type" value="Genomic_DNA"/>
</dbReference>
<evidence type="ECO:0000313" key="2">
    <source>
        <dbReference type="Proteomes" id="UP000569329"/>
    </source>
</evidence>